<gene>
    <name evidence="1" type="ORF">Pan216_11140</name>
</gene>
<dbReference type="EMBL" id="CP036279">
    <property type="protein sequence ID" value="QDU60275.1"/>
    <property type="molecule type" value="Genomic_DNA"/>
</dbReference>
<reference evidence="1 2" key="1">
    <citation type="submission" date="2019-02" db="EMBL/GenBank/DDBJ databases">
        <title>Deep-cultivation of Planctomycetes and their phenomic and genomic characterization uncovers novel biology.</title>
        <authorList>
            <person name="Wiegand S."/>
            <person name="Jogler M."/>
            <person name="Boedeker C."/>
            <person name="Pinto D."/>
            <person name="Vollmers J."/>
            <person name="Rivas-Marin E."/>
            <person name="Kohn T."/>
            <person name="Peeters S.H."/>
            <person name="Heuer A."/>
            <person name="Rast P."/>
            <person name="Oberbeckmann S."/>
            <person name="Bunk B."/>
            <person name="Jeske O."/>
            <person name="Meyerdierks A."/>
            <person name="Storesund J.E."/>
            <person name="Kallscheuer N."/>
            <person name="Luecker S."/>
            <person name="Lage O.M."/>
            <person name="Pohl T."/>
            <person name="Merkel B.J."/>
            <person name="Hornburger P."/>
            <person name="Mueller R.-W."/>
            <person name="Bruemmer F."/>
            <person name="Labrenz M."/>
            <person name="Spormann A.M."/>
            <person name="Op den Camp H."/>
            <person name="Overmann J."/>
            <person name="Amann R."/>
            <person name="Jetten M.S.M."/>
            <person name="Mascher T."/>
            <person name="Medema M.H."/>
            <person name="Devos D.P."/>
            <person name="Kaster A.-K."/>
            <person name="Ovreas L."/>
            <person name="Rohde M."/>
            <person name="Galperin M.Y."/>
            <person name="Jogler C."/>
        </authorList>
    </citation>
    <scope>NUCLEOTIDE SEQUENCE [LARGE SCALE GENOMIC DNA]</scope>
    <source>
        <strain evidence="1 2">Pan216</strain>
    </source>
</reference>
<keyword evidence="2" id="KW-1185">Reference proteome</keyword>
<organism evidence="1 2">
    <name type="scientific">Kolteria novifilia</name>
    <dbReference type="NCBI Taxonomy" id="2527975"/>
    <lineage>
        <taxon>Bacteria</taxon>
        <taxon>Pseudomonadati</taxon>
        <taxon>Planctomycetota</taxon>
        <taxon>Planctomycetia</taxon>
        <taxon>Kolteriales</taxon>
        <taxon>Kolteriaceae</taxon>
        <taxon>Kolteria</taxon>
    </lineage>
</organism>
<dbReference type="AlphaFoldDB" id="A0A518AZY4"/>
<dbReference type="Proteomes" id="UP000317093">
    <property type="component" value="Chromosome"/>
</dbReference>
<evidence type="ECO:0000313" key="2">
    <source>
        <dbReference type="Proteomes" id="UP000317093"/>
    </source>
</evidence>
<protein>
    <submittedName>
        <fullName evidence="1">Uncharacterized protein</fullName>
    </submittedName>
</protein>
<name>A0A518AZY4_9BACT</name>
<evidence type="ECO:0000313" key="1">
    <source>
        <dbReference type="EMBL" id="QDU60275.1"/>
    </source>
</evidence>
<sequence>MRGEISYDLVMEDDMSFVEGVYRLPNDEWSVLVVSKDPVEQVVSKVCKWDSGRAGVCISFPESTNLNKHLVEEFLSDLVGVEGWDEVRGPDSMDLR</sequence>
<dbReference type="KEGG" id="knv:Pan216_11140"/>
<accession>A0A518AZY4</accession>
<proteinExistence type="predicted"/>